<dbReference type="EMBL" id="RBQB01000040">
    <property type="protein sequence ID" value="RMO96659.1"/>
    <property type="molecule type" value="Genomic_DNA"/>
</dbReference>
<organism evidence="1 2">
    <name type="scientific">Pseudomonas syringae pv. philadelphi</name>
    <dbReference type="NCBI Taxonomy" id="251706"/>
    <lineage>
        <taxon>Bacteria</taxon>
        <taxon>Pseudomonadati</taxon>
        <taxon>Pseudomonadota</taxon>
        <taxon>Gammaproteobacteria</taxon>
        <taxon>Pseudomonadales</taxon>
        <taxon>Pseudomonadaceae</taxon>
        <taxon>Pseudomonas</taxon>
    </lineage>
</organism>
<evidence type="ECO:0000313" key="1">
    <source>
        <dbReference type="EMBL" id="RMO96659.1"/>
    </source>
</evidence>
<proteinExistence type="predicted"/>
<evidence type="ECO:0000313" key="2">
    <source>
        <dbReference type="Proteomes" id="UP000279372"/>
    </source>
</evidence>
<name>A0A3M3ZR96_9PSED</name>
<dbReference type="AlphaFoldDB" id="A0A3M3ZR96"/>
<protein>
    <submittedName>
        <fullName evidence="1">Uncharacterized protein</fullName>
    </submittedName>
</protein>
<gene>
    <name evidence="1" type="ORF">ALQ33_00710</name>
</gene>
<reference evidence="1 2" key="1">
    <citation type="submission" date="2018-08" db="EMBL/GenBank/DDBJ databases">
        <title>Recombination of ecologically and evolutionarily significant loci maintains genetic cohesion in the Pseudomonas syringae species complex.</title>
        <authorList>
            <person name="Dillon M."/>
            <person name="Thakur S."/>
            <person name="Almeida R.N.D."/>
            <person name="Weir B.S."/>
            <person name="Guttman D.S."/>
        </authorList>
    </citation>
    <scope>NUCLEOTIDE SEQUENCE [LARGE SCALE GENOMIC DNA]</scope>
    <source>
        <strain evidence="1 2">ICMP 8902</strain>
    </source>
</reference>
<dbReference type="Proteomes" id="UP000279372">
    <property type="component" value="Unassembled WGS sequence"/>
</dbReference>
<sequence>MEAEQYSPDVNVRRGYDVAVDEHAKSHVHPLRRGSQDSVRAVWRPNAHFIRPFDLGTHTIGQNRSIVNSTKHSENCRYFGGCWRSIMPTTASDPPSFAGVIIALGRVTWLNRSIRRIDPCGDELAHKGVGPNALFMESVLASSKAKRIAAPVATTRPMYNAKRSASHGGPAMSVMSVYGSKHLFAPRRVTLMGPK</sequence>
<accession>A0A3M3ZR96</accession>
<comment type="caution">
    <text evidence="1">The sequence shown here is derived from an EMBL/GenBank/DDBJ whole genome shotgun (WGS) entry which is preliminary data.</text>
</comment>